<feature type="domain" description="ACT" evidence="11">
    <location>
        <begin position="177"/>
        <end position="251"/>
    </location>
</feature>
<dbReference type="InterPro" id="IPR016688">
    <property type="entry name" value="MscS-like_plants/fungi"/>
</dbReference>
<keyword evidence="7 9" id="KW-0472">Membrane</keyword>
<dbReference type="PANTHER" id="PTHR31618">
    <property type="entry name" value="MECHANOSENSITIVE ION CHANNEL PROTEIN 5"/>
    <property type="match status" value="1"/>
</dbReference>
<keyword evidence="4 9" id="KW-0812">Transmembrane</keyword>
<dbReference type="AlphaFoldDB" id="A0A5N6R8T3"/>
<dbReference type="Gene3D" id="1.10.510.10">
    <property type="entry name" value="Transferase(Phosphotransferase) domain 1"/>
    <property type="match status" value="1"/>
</dbReference>
<evidence type="ECO:0000256" key="9">
    <source>
        <dbReference type="SAM" id="Phobius"/>
    </source>
</evidence>
<feature type="transmembrane region" description="Helical" evidence="9">
    <location>
        <begin position="1025"/>
        <end position="1048"/>
    </location>
</feature>
<dbReference type="PROSITE" id="PS00108">
    <property type="entry name" value="PROTEIN_KINASE_ST"/>
    <property type="match status" value="1"/>
</dbReference>
<evidence type="ECO:0000256" key="7">
    <source>
        <dbReference type="ARBA" id="ARBA00023136"/>
    </source>
</evidence>
<organism evidence="12 13">
    <name type="scientific">Carpinus fangiana</name>
    <dbReference type="NCBI Taxonomy" id="176857"/>
    <lineage>
        <taxon>Eukaryota</taxon>
        <taxon>Viridiplantae</taxon>
        <taxon>Streptophyta</taxon>
        <taxon>Embryophyta</taxon>
        <taxon>Tracheophyta</taxon>
        <taxon>Spermatophyta</taxon>
        <taxon>Magnoliopsida</taxon>
        <taxon>eudicotyledons</taxon>
        <taxon>Gunneridae</taxon>
        <taxon>Pentapetalae</taxon>
        <taxon>rosids</taxon>
        <taxon>fabids</taxon>
        <taxon>Fagales</taxon>
        <taxon>Betulaceae</taxon>
        <taxon>Carpinus</taxon>
    </lineage>
</organism>
<dbReference type="GO" id="GO:0006820">
    <property type="term" value="P:monoatomic anion transport"/>
    <property type="evidence" value="ECO:0007669"/>
    <property type="project" value="TreeGrafter"/>
</dbReference>
<evidence type="ECO:0000256" key="6">
    <source>
        <dbReference type="ARBA" id="ARBA00023065"/>
    </source>
</evidence>
<dbReference type="Gene3D" id="3.30.200.20">
    <property type="entry name" value="Phosphorylase Kinase, domain 1"/>
    <property type="match status" value="1"/>
</dbReference>
<name>A0A5N6R8T3_9ROSI</name>
<evidence type="ECO:0000256" key="1">
    <source>
        <dbReference type="ARBA" id="ARBA00004141"/>
    </source>
</evidence>
<evidence type="ECO:0000256" key="8">
    <source>
        <dbReference type="ARBA" id="ARBA00023303"/>
    </source>
</evidence>
<feature type="transmembrane region" description="Helical" evidence="9">
    <location>
        <begin position="993"/>
        <end position="1019"/>
    </location>
</feature>
<dbReference type="Pfam" id="PF00924">
    <property type="entry name" value="MS_channel_2nd"/>
    <property type="match status" value="1"/>
</dbReference>
<reference evidence="12 13" key="1">
    <citation type="submission" date="2019-06" db="EMBL/GenBank/DDBJ databases">
        <title>A chromosomal-level reference genome of Carpinus fangiana (Coryloideae, Betulaceae).</title>
        <authorList>
            <person name="Yang X."/>
            <person name="Wang Z."/>
            <person name="Zhang L."/>
            <person name="Hao G."/>
            <person name="Liu J."/>
            <person name="Yang Y."/>
        </authorList>
    </citation>
    <scope>NUCLEOTIDE SEQUENCE [LARGE SCALE GENOMIC DNA]</scope>
    <source>
        <strain evidence="12">Cfa_2016G</strain>
        <tissue evidence="12">Leaf</tissue>
    </source>
</reference>
<dbReference type="SUPFAM" id="SSF50182">
    <property type="entry name" value="Sm-like ribonucleoproteins"/>
    <property type="match status" value="1"/>
</dbReference>
<sequence length="1227" mass="140071">MEDTESCRSRAVGFAPTLSRKQRQKVDVYNQVLHRLKDLSFAETSLPGFEDELWAHFHRLPARYALDVNVERAHDVLMHKRLLHMARDPATRHAIEVRVVEVHFSTGGNCSYSFHSNSQIKVDAQCSDHSSEKCAHPPPAFGSSIDVEPTLEVNHLHVEDTQNGMTDIRLCSRAMHEITISTNDKLKLLSQLSSLLYDVGLNIREVHAFSTTDGYFLAVFVVEGWALEVFLYLAQRKQPLLKCYWVPVAGEEEQTGIKLISNNVNVSTSGINVWEIDTSLLKNEKKIACLILYKGTFCNQDVAIKVLRAEHLNKNMQREFAKEAYIMRNIQHKNVIQFIGACTSPPGLCLVTEYMSGGSMYDFLHKQKSVLTLPSLIRAAINVSEGMNYLHQNNIIHRDLKAANLLIDGNGVVKVADFGVARMQAQSGVMTAETGTYRWMAPELIEHKAYDHKVDVFSFGVLLWELLTRKLPYEHLTPLQAAVGVVQKGLRPAIPADAHPKLVELLERCWQQDPSLRPEFSEIIEILEHMAEMVEDETTHLHKRKSSRRPLNYGGDQELNFSNYKLIDPPEEPCQSSERAVNSGRVIEEENKDNEDPDIEDVPEEYKRLKFSTLTFLQWVSLVLIIAALVCSLWVPIIKRQTVWDLPLWKWEIMVLALICGHLVSGWGIRVVVFFIERNFLLRKRVLYFVYGLRKSVQNCLWLGLVLVVWHIIFNDKVKKETKRKILPHVNKVLVCFLVGTLIWLLKTLLVKVLASNFHVNTFFERIREALFNQYVIETLSGRPKRHGGEEEDAMAEVQEFEKAGVTLPGDLGATLLPRSGRVIGSGGLQSPAVGKNARFSRLISKRQDEEIPVDHLHKLNLKNISAWNMRRMVNIIQHGALSTLDEQILNSNVEDDALLQIRSECQAKEAAKRIFQNVAKPGLQYIYLQDVMCFMSKDKASKTMSLFGIAKENQGISKSSLKDWMVNAFRERRALALSLNDTKTAVDELHTLLNVLVAILILIIWLIILGVPISHFLVFVSSQLILVVFIFGNTCKTVFEAIIFLFVMHPFDVGDRCEVEGVQMVVEEMNILTTVFLRYDNQKIIYPNSILATKPIGNYYRSPDMGDAIDFCIHISTPVEKVAMMKERITGYIESKNEHWQPAPMVVMRDVIDMNKVMVSVWLTHKMNYQDMGERWSRRALLIEEMIKLFRELDIEYRMLPLDVNVRNMPPPISNRLPSNWTTCAS</sequence>
<dbReference type="SMART" id="SM00220">
    <property type="entry name" value="S_TKc"/>
    <property type="match status" value="1"/>
</dbReference>
<evidence type="ECO:0000259" key="11">
    <source>
        <dbReference type="PROSITE" id="PS51671"/>
    </source>
</evidence>
<evidence type="ECO:0000256" key="2">
    <source>
        <dbReference type="ARBA" id="ARBA00008017"/>
    </source>
</evidence>
<dbReference type="InterPro" id="IPR006685">
    <property type="entry name" value="MscS_channel_2nd"/>
</dbReference>
<dbReference type="Pfam" id="PF07714">
    <property type="entry name" value="PK_Tyr_Ser-Thr"/>
    <property type="match status" value="1"/>
</dbReference>
<keyword evidence="8" id="KW-0407">Ion channel</keyword>
<dbReference type="OrthoDB" id="544685at2759"/>
<protein>
    <recommendedName>
        <fullName evidence="14">Protein kinase domain-containing protein</fullName>
    </recommendedName>
</protein>
<keyword evidence="6" id="KW-0406">Ion transport</keyword>
<keyword evidence="3" id="KW-0813">Transport</keyword>
<dbReference type="Proteomes" id="UP000327013">
    <property type="component" value="Chromosome 5"/>
</dbReference>
<dbReference type="InterPro" id="IPR002912">
    <property type="entry name" value="ACT_dom"/>
</dbReference>
<dbReference type="InterPro" id="IPR023408">
    <property type="entry name" value="MscS_beta-dom_sf"/>
</dbReference>
<dbReference type="GO" id="GO:0005886">
    <property type="term" value="C:plasma membrane"/>
    <property type="evidence" value="ECO:0007669"/>
    <property type="project" value="TreeGrafter"/>
</dbReference>
<dbReference type="PANTHER" id="PTHR31618:SF8">
    <property type="entry name" value="MECHANOSENSITIVE ION CHANNEL PROTEIN"/>
    <property type="match status" value="1"/>
</dbReference>
<evidence type="ECO:0008006" key="14">
    <source>
        <dbReference type="Google" id="ProtNLM"/>
    </source>
</evidence>
<keyword evidence="13" id="KW-1185">Reference proteome</keyword>
<dbReference type="EMBL" id="CM017325">
    <property type="protein sequence ID" value="KAE8057316.1"/>
    <property type="molecule type" value="Genomic_DNA"/>
</dbReference>
<dbReference type="GO" id="GO:0004672">
    <property type="term" value="F:protein kinase activity"/>
    <property type="evidence" value="ECO:0007669"/>
    <property type="project" value="InterPro"/>
</dbReference>
<evidence type="ECO:0000259" key="10">
    <source>
        <dbReference type="PROSITE" id="PS50011"/>
    </source>
</evidence>
<dbReference type="InterPro" id="IPR011009">
    <property type="entry name" value="Kinase-like_dom_sf"/>
</dbReference>
<dbReference type="InterPro" id="IPR008271">
    <property type="entry name" value="Ser/Thr_kinase_AS"/>
</dbReference>
<dbReference type="PROSITE" id="PS50011">
    <property type="entry name" value="PROTEIN_KINASE_DOM"/>
    <property type="match status" value="1"/>
</dbReference>
<feature type="transmembrane region" description="Helical" evidence="9">
    <location>
        <begin position="655"/>
        <end position="676"/>
    </location>
</feature>
<evidence type="ECO:0000256" key="3">
    <source>
        <dbReference type="ARBA" id="ARBA00022448"/>
    </source>
</evidence>
<comment type="similarity">
    <text evidence="2">Belongs to the MscS (TC 1.A.23) family.</text>
</comment>
<keyword evidence="5 9" id="KW-1133">Transmembrane helix</keyword>
<dbReference type="SUPFAM" id="SSF56112">
    <property type="entry name" value="Protein kinase-like (PK-like)"/>
    <property type="match status" value="1"/>
</dbReference>
<dbReference type="PRINTS" id="PR00109">
    <property type="entry name" value="TYRKINASE"/>
</dbReference>
<dbReference type="GO" id="GO:0050982">
    <property type="term" value="P:detection of mechanical stimulus"/>
    <property type="evidence" value="ECO:0007669"/>
    <property type="project" value="UniProtKB-ARBA"/>
</dbReference>
<dbReference type="InterPro" id="IPR010920">
    <property type="entry name" value="LSM_dom_sf"/>
</dbReference>
<feature type="domain" description="Protein kinase" evidence="10">
    <location>
        <begin position="274"/>
        <end position="532"/>
    </location>
</feature>
<dbReference type="GO" id="GO:0005524">
    <property type="term" value="F:ATP binding"/>
    <property type="evidence" value="ECO:0007669"/>
    <property type="project" value="InterPro"/>
</dbReference>
<dbReference type="PROSITE" id="PS51671">
    <property type="entry name" value="ACT"/>
    <property type="match status" value="1"/>
</dbReference>
<dbReference type="GO" id="GO:0008381">
    <property type="term" value="F:mechanosensitive monoatomic ion channel activity"/>
    <property type="evidence" value="ECO:0007669"/>
    <property type="project" value="TreeGrafter"/>
</dbReference>
<feature type="transmembrane region" description="Helical" evidence="9">
    <location>
        <begin position="726"/>
        <end position="746"/>
    </location>
</feature>
<evidence type="ECO:0000313" key="12">
    <source>
        <dbReference type="EMBL" id="KAE8057316.1"/>
    </source>
</evidence>
<accession>A0A5N6R8T3</accession>
<evidence type="ECO:0000256" key="4">
    <source>
        <dbReference type="ARBA" id="ARBA00022692"/>
    </source>
</evidence>
<dbReference type="FunFam" id="2.30.30.60:FF:000003">
    <property type="entry name" value="Predicted mechanosensitive ion channel"/>
    <property type="match status" value="1"/>
</dbReference>
<gene>
    <name evidence="12" type="ORF">FH972_014017</name>
</gene>
<dbReference type="InterPro" id="IPR045865">
    <property type="entry name" value="ACT-like_dom_sf"/>
</dbReference>
<comment type="subcellular location">
    <subcellularLocation>
        <location evidence="1">Membrane</location>
        <topology evidence="1">Multi-pass membrane protein</topology>
    </subcellularLocation>
</comment>
<feature type="transmembrane region" description="Helical" evidence="9">
    <location>
        <begin position="616"/>
        <end position="635"/>
    </location>
</feature>
<dbReference type="CDD" id="cd13999">
    <property type="entry name" value="STKc_MAP3K-like"/>
    <property type="match status" value="1"/>
</dbReference>
<dbReference type="InterPro" id="IPR001245">
    <property type="entry name" value="Ser-Thr/Tyr_kinase_cat_dom"/>
</dbReference>
<proteinExistence type="inferred from homology"/>
<dbReference type="InterPro" id="IPR000719">
    <property type="entry name" value="Prot_kinase_dom"/>
</dbReference>
<dbReference type="Gene3D" id="2.30.30.60">
    <property type="match status" value="1"/>
</dbReference>
<evidence type="ECO:0000256" key="5">
    <source>
        <dbReference type="ARBA" id="ARBA00022989"/>
    </source>
</evidence>
<evidence type="ECO:0000313" key="13">
    <source>
        <dbReference type="Proteomes" id="UP000327013"/>
    </source>
</evidence>
<dbReference type="SUPFAM" id="SSF55021">
    <property type="entry name" value="ACT-like"/>
    <property type="match status" value="1"/>
</dbReference>
<feature type="transmembrane region" description="Helical" evidence="9">
    <location>
        <begin position="697"/>
        <end position="714"/>
    </location>
</feature>